<evidence type="ECO:0000313" key="2">
    <source>
        <dbReference type="Proteomes" id="UP000468388"/>
    </source>
</evidence>
<dbReference type="RefSeq" id="WP_157301735.1">
    <property type="nucleotide sequence ID" value="NZ_BAAAZB010000004.1"/>
</dbReference>
<evidence type="ECO:0000313" key="1">
    <source>
        <dbReference type="EMBL" id="MVT43128.1"/>
    </source>
</evidence>
<dbReference type="Proteomes" id="UP000468388">
    <property type="component" value="Unassembled WGS sequence"/>
</dbReference>
<reference evidence="1 2" key="1">
    <citation type="submission" date="2019-12" db="EMBL/GenBank/DDBJ databases">
        <title>The draft genomic sequence of strain Chitinophaga oryziterrae JCM 16595.</title>
        <authorList>
            <person name="Zhang X."/>
        </authorList>
    </citation>
    <scope>NUCLEOTIDE SEQUENCE [LARGE SCALE GENOMIC DNA]</scope>
    <source>
        <strain evidence="1 2">JCM 16595</strain>
    </source>
</reference>
<organism evidence="1 2">
    <name type="scientific">Chitinophaga oryziterrae</name>
    <dbReference type="NCBI Taxonomy" id="1031224"/>
    <lineage>
        <taxon>Bacteria</taxon>
        <taxon>Pseudomonadati</taxon>
        <taxon>Bacteroidota</taxon>
        <taxon>Chitinophagia</taxon>
        <taxon>Chitinophagales</taxon>
        <taxon>Chitinophagaceae</taxon>
        <taxon>Chitinophaga</taxon>
    </lineage>
</organism>
<keyword evidence="2" id="KW-1185">Reference proteome</keyword>
<gene>
    <name evidence="1" type="ORF">GO495_21200</name>
</gene>
<dbReference type="OrthoDB" id="4981820at2"/>
<comment type="caution">
    <text evidence="1">The sequence shown here is derived from an EMBL/GenBank/DDBJ whole genome shotgun (WGS) entry which is preliminary data.</text>
</comment>
<name>A0A6N8JFM7_9BACT</name>
<dbReference type="AlphaFoldDB" id="A0A6N8JFM7"/>
<proteinExistence type="predicted"/>
<dbReference type="EMBL" id="WRXO01000006">
    <property type="protein sequence ID" value="MVT43128.1"/>
    <property type="molecule type" value="Genomic_DNA"/>
</dbReference>
<sequence>MEEGGAPWPTNALRGQWGEGLYAWETKAEAQAYLDTYLSRGISMSILEFKISRAQLSALKTHTIIVGTEEATLFFGKYSRIYGEGAAHGFDYLKAQTGNYGVEHFFSKDAFHLFNARKL</sequence>
<protein>
    <submittedName>
        <fullName evidence="1">Uncharacterized protein</fullName>
    </submittedName>
</protein>
<accession>A0A6N8JFM7</accession>